<dbReference type="OrthoDB" id="9808624at2"/>
<dbReference type="Proteomes" id="UP000305939">
    <property type="component" value="Unassembled WGS sequence"/>
</dbReference>
<gene>
    <name evidence="2" type="ORF">E7Z59_11595</name>
</gene>
<protein>
    <submittedName>
        <fullName evidence="2">DUF4145 domain-containing protein</fullName>
    </submittedName>
</protein>
<proteinExistence type="predicted"/>
<comment type="caution">
    <text evidence="2">The sequence shown here is derived from an EMBL/GenBank/DDBJ whole genome shotgun (WGS) entry which is preliminary data.</text>
</comment>
<dbReference type="RefSeq" id="WP_136336514.1">
    <property type="nucleotide sequence ID" value="NZ_QXMP01000006.1"/>
</dbReference>
<dbReference type="Pfam" id="PF13643">
    <property type="entry name" value="DUF4145"/>
    <property type="match status" value="1"/>
</dbReference>
<name>A0A4S3M0K1_9FLAO</name>
<reference evidence="2 3" key="1">
    <citation type="submission" date="2019-04" db="EMBL/GenBank/DDBJ databases">
        <title>Draft genome sequence of Robertkochia marina CC-AMO-30D.</title>
        <authorList>
            <person name="Hameed A."/>
            <person name="Lin S.-Y."/>
            <person name="Shahina M."/>
            <person name="Lai W.-A."/>
            <person name="Young C.-C."/>
        </authorList>
    </citation>
    <scope>NUCLEOTIDE SEQUENCE [LARGE SCALE GENOMIC DNA]</scope>
    <source>
        <strain evidence="2 3">CC-AMO-30D</strain>
    </source>
</reference>
<organism evidence="2 3">
    <name type="scientific">Robertkochia marina</name>
    <dbReference type="NCBI Taxonomy" id="1227945"/>
    <lineage>
        <taxon>Bacteria</taxon>
        <taxon>Pseudomonadati</taxon>
        <taxon>Bacteroidota</taxon>
        <taxon>Flavobacteriia</taxon>
        <taxon>Flavobacteriales</taxon>
        <taxon>Flavobacteriaceae</taxon>
        <taxon>Robertkochia</taxon>
    </lineage>
</organism>
<dbReference type="EMBL" id="SSMC01000003">
    <property type="protein sequence ID" value="THD66443.1"/>
    <property type="molecule type" value="Genomic_DNA"/>
</dbReference>
<sequence length="254" mass="29950">MEFSQEEFEQYVKNNYPVLFEGDLSGVENLPGNCNFCNREVFLKLYGKRYHNPYSSAFPLFEIFHLECPSCRRKSFIHAIAIYTTIEDENEDERDIVQHYRLFNLPEKEYQNELKDIPEEYELLRNCAREAMFCMAHSKYTSATIMFRRAIQIMAANILGAPKGTLARQLNWLKSNENRLKIDLTEVFHENSHIIKEIGNQGAHPEDEISLQDFTKEEMDLLHDLFQSTISEVFIKPALLKSIQDELKQRRRIK</sequence>
<dbReference type="InterPro" id="IPR025285">
    <property type="entry name" value="DUF4145"/>
</dbReference>
<feature type="domain" description="DUF4145" evidence="1">
    <location>
        <begin position="129"/>
        <end position="225"/>
    </location>
</feature>
<evidence type="ECO:0000313" key="2">
    <source>
        <dbReference type="EMBL" id="THD66443.1"/>
    </source>
</evidence>
<accession>A0A4S3M0K1</accession>
<evidence type="ECO:0000259" key="1">
    <source>
        <dbReference type="Pfam" id="PF13643"/>
    </source>
</evidence>
<dbReference type="AlphaFoldDB" id="A0A4S3M0K1"/>
<keyword evidence="3" id="KW-1185">Reference proteome</keyword>
<evidence type="ECO:0000313" key="3">
    <source>
        <dbReference type="Proteomes" id="UP000305939"/>
    </source>
</evidence>